<organism evidence="6 7">
    <name type="scientific">Wickerhamomyces mucosus</name>
    <dbReference type="NCBI Taxonomy" id="1378264"/>
    <lineage>
        <taxon>Eukaryota</taxon>
        <taxon>Fungi</taxon>
        <taxon>Dikarya</taxon>
        <taxon>Ascomycota</taxon>
        <taxon>Saccharomycotina</taxon>
        <taxon>Saccharomycetes</taxon>
        <taxon>Phaffomycetales</taxon>
        <taxon>Wickerhamomycetaceae</taxon>
        <taxon>Wickerhamomyces</taxon>
    </lineage>
</organism>
<dbReference type="GO" id="GO:0030627">
    <property type="term" value="F:pre-mRNA 5'-splice site binding"/>
    <property type="evidence" value="ECO:0007669"/>
    <property type="project" value="TreeGrafter"/>
</dbReference>
<dbReference type="Gene3D" id="1.25.40.10">
    <property type="entry name" value="Tetratricopeptide repeat domain"/>
    <property type="match status" value="2"/>
</dbReference>
<dbReference type="SUPFAM" id="SSF48452">
    <property type="entry name" value="TPR-like"/>
    <property type="match status" value="1"/>
</dbReference>
<dbReference type="Proteomes" id="UP000769528">
    <property type="component" value="Unassembled WGS sequence"/>
</dbReference>
<keyword evidence="2" id="KW-0507">mRNA processing</keyword>
<dbReference type="Pfam" id="PF23240">
    <property type="entry name" value="HAT_PRP39_N"/>
    <property type="match status" value="1"/>
</dbReference>
<evidence type="ECO:0000256" key="3">
    <source>
        <dbReference type="ARBA" id="ARBA00022737"/>
    </source>
</evidence>
<evidence type="ECO:0000256" key="4">
    <source>
        <dbReference type="ARBA" id="ARBA00023187"/>
    </source>
</evidence>
<protein>
    <recommendedName>
        <fullName evidence="8">Suppressor of forked domain-containing protein</fullName>
    </recommendedName>
</protein>
<dbReference type="GO" id="GO:0071004">
    <property type="term" value="C:U2-type prespliceosome"/>
    <property type="evidence" value="ECO:0007669"/>
    <property type="project" value="TreeGrafter"/>
</dbReference>
<name>A0A9P8PLZ6_9ASCO</name>
<dbReference type="GO" id="GO:0005685">
    <property type="term" value="C:U1 snRNP"/>
    <property type="evidence" value="ECO:0007669"/>
    <property type="project" value="TreeGrafter"/>
</dbReference>
<keyword evidence="7" id="KW-1185">Reference proteome</keyword>
<dbReference type="SMART" id="SM00386">
    <property type="entry name" value="HAT"/>
    <property type="match status" value="5"/>
</dbReference>
<keyword evidence="3" id="KW-0677">Repeat</keyword>
<evidence type="ECO:0008006" key="8">
    <source>
        <dbReference type="Google" id="ProtNLM"/>
    </source>
</evidence>
<keyword evidence="4" id="KW-0508">mRNA splicing</keyword>
<dbReference type="OrthoDB" id="10265668at2759"/>
<reference evidence="6" key="1">
    <citation type="journal article" date="2021" name="Open Biol.">
        <title>Shared evolutionary footprints suggest mitochondrial oxidative damage underlies multiple complex I losses in fungi.</title>
        <authorList>
            <person name="Schikora-Tamarit M.A."/>
            <person name="Marcet-Houben M."/>
            <person name="Nosek J."/>
            <person name="Gabaldon T."/>
        </authorList>
    </citation>
    <scope>NUCLEOTIDE SEQUENCE</scope>
    <source>
        <strain evidence="6">CBS6341</strain>
    </source>
</reference>
<dbReference type="PANTHER" id="PTHR17204:SF23">
    <property type="entry name" value="U1 SMALL NUCLEAR RIBONUCLEOPROTEIN COMPONENT PRP42"/>
    <property type="match status" value="1"/>
</dbReference>
<dbReference type="InterPro" id="IPR011990">
    <property type="entry name" value="TPR-like_helical_dom_sf"/>
</dbReference>
<evidence type="ECO:0000313" key="6">
    <source>
        <dbReference type="EMBL" id="KAH3674477.1"/>
    </source>
</evidence>
<evidence type="ECO:0000256" key="1">
    <source>
        <dbReference type="ARBA" id="ARBA00004123"/>
    </source>
</evidence>
<proteinExistence type="predicted"/>
<evidence type="ECO:0000256" key="5">
    <source>
        <dbReference type="ARBA" id="ARBA00023242"/>
    </source>
</evidence>
<accession>A0A9P8PLZ6</accession>
<gene>
    <name evidence="6" type="ORF">WICMUC_003315</name>
</gene>
<evidence type="ECO:0000313" key="7">
    <source>
        <dbReference type="Proteomes" id="UP000769528"/>
    </source>
</evidence>
<reference evidence="6" key="2">
    <citation type="submission" date="2021-01" db="EMBL/GenBank/DDBJ databases">
        <authorList>
            <person name="Schikora-Tamarit M.A."/>
        </authorList>
    </citation>
    <scope>NUCLEOTIDE SEQUENCE</scope>
    <source>
        <strain evidence="6">CBS6341</strain>
    </source>
</reference>
<sequence length="514" mass="62362">MGSITDDKWTKISLDLTDAPDNFENWQNLAKISSQNLNKLSKEPELERFRVSYNQLLFRYPNLEQYWINYSKLEFKLGFTDNSLRIYEQSLTVLPSSLLIWTEYLKFLTHKIGLPYDELIKYYQRAEMKVGTHYHSYEFWEQYLNFEEKFNGRSIYYFNLFKKVIEIPTYHYAELFNKFLKEIEDLDNKTVHKIINKSELSKKFKLELRPNEHFSKEALSDLKIKLKKIYTDTYITTQFRSYEIFRYEGGIKFEYFVPNLYKSYQELTNWEQYLDFVELTATSTFQDIENIYERCLISCCSYPQFWLKFANFYLKNQQFESAKNLLNKSIVYLNETNSIEIYKKLINIELKLRNYYKAKDITIMLIEYSKEVNVELYFKLVDIIYLLNFKKLDKFKTFFKDLINHESHPIEIQNALLIYLFNNYKSPQIHSLNFLNELNLDGQFNQFLNFNMLKLNMMLTNSQISEVSEEFQKISKQFTDSKDQNKLYQWYDTYLSYIEQDVTKLYMLNVELNE</sequence>
<keyword evidence="5" id="KW-0539">Nucleus</keyword>
<dbReference type="GO" id="GO:0000243">
    <property type="term" value="C:commitment complex"/>
    <property type="evidence" value="ECO:0007669"/>
    <property type="project" value="TreeGrafter"/>
</dbReference>
<dbReference type="InterPro" id="IPR003107">
    <property type="entry name" value="HAT"/>
</dbReference>
<comment type="caution">
    <text evidence="6">The sequence shown here is derived from an EMBL/GenBank/DDBJ whole genome shotgun (WGS) entry which is preliminary data.</text>
</comment>
<dbReference type="EMBL" id="JAEUBF010000853">
    <property type="protein sequence ID" value="KAH3674477.1"/>
    <property type="molecule type" value="Genomic_DNA"/>
</dbReference>
<dbReference type="GO" id="GO:0000395">
    <property type="term" value="P:mRNA 5'-splice site recognition"/>
    <property type="evidence" value="ECO:0007669"/>
    <property type="project" value="TreeGrafter"/>
</dbReference>
<dbReference type="AlphaFoldDB" id="A0A9P8PLZ6"/>
<dbReference type="Pfam" id="PF23241">
    <property type="entry name" value="HAT_PRP39_C"/>
    <property type="match status" value="1"/>
</dbReference>
<dbReference type="PANTHER" id="PTHR17204">
    <property type="entry name" value="PRE-MRNA PROCESSING PROTEIN PRP39-RELATED"/>
    <property type="match status" value="1"/>
</dbReference>
<evidence type="ECO:0000256" key="2">
    <source>
        <dbReference type="ARBA" id="ARBA00022664"/>
    </source>
</evidence>
<comment type="subcellular location">
    <subcellularLocation>
        <location evidence="1">Nucleus</location>
    </subcellularLocation>
</comment>
<dbReference type="InterPro" id="IPR059164">
    <property type="entry name" value="HAT_PRP39_C"/>
</dbReference>